<reference evidence="1 2" key="1">
    <citation type="submission" date="2016-10" db="EMBL/GenBank/DDBJ databases">
        <title>Comparative genome analysis of multiple Pseudomonas spp. focuses on biocontrol and plant growth promoting traits.</title>
        <authorList>
            <person name="Tao X.-Y."/>
            <person name="Taylor C.G."/>
        </authorList>
    </citation>
    <scope>NUCLEOTIDE SEQUENCE [LARGE SCALE GENOMIC DNA]</scope>
    <source>
        <strain evidence="1 2">48H11</strain>
    </source>
</reference>
<comment type="caution">
    <text evidence="1">The sequence shown here is derived from an EMBL/GenBank/DDBJ whole genome shotgun (WGS) entry which is preliminary data.</text>
</comment>
<gene>
    <name evidence="1" type="ORF">BK659_19855</name>
</gene>
<dbReference type="OrthoDB" id="6952659at2"/>
<sequence>MSFVTVEKNQSSAPSEADLKKAMVESGGTPGVVTGNNASRTLTYTGTVNHTVYENKLIQIAKGKRTSWNFVWADVLVS</sequence>
<dbReference type="Proteomes" id="UP000286071">
    <property type="component" value="Unassembled WGS sequence"/>
</dbReference>
<protein>
    <submittedName>
        <fullName evidence="1">Uncharacterized protein</fullName>
    </submittedName>
</protein>
<accession>A0A423H2V4</accession>
<evidence type="ECO:0000313" key="1">
    <source>
        <dbReference type="EMBL" id="RON06556.1"/>
    </source>
</evidence>
<proteinExistence type="predicted"/>
<dbReference type="AlphaFoldDB" id="A0A423H2V4"/>
<dbReference type="EMBL" id="MOBJ01000014">
    <property type="protein sequence ID" value="RON06556.1"/>
    <property type="molecule type" value="Genomic_DNA"/>
</dbReference>
<evidence type="ECO:0000313" key="2">
    <source>
        <dbReference type="Proteomes" id="UP000286071"/>
    </source>
</evidence>
<dbReference type="RefSeq" id="WP_123426791.1">
    <property type="nucleotide sequence ID" value="NZ_MOBJ01000014.1"/>
</dbReference>
<organism evidence="1 2">
    <name type="scientific">Pseudomonas brassicacearum</name>
    <dbReference type="NCBI Taxonomy" id="930166"/>
    <lineage>
        <taxon>Bacteria</taxon>
        <taxon>Pseudomonadati</taxon>
        <taxon>Pseudomonadota</taxon>
        <taxon>Gammaproteobacteria</taxon>
        <taxon>Pseudomonadales</taxon>
        <taxon>Pseudomonadaceae</taxon>
        <taxon>Pseudomonas</taxon>
    </lineage>
</organism>
<name>A0A423H2V4_9PSED</name>